<dbReference type="Proteomes" id="UP000292082">
    <property type="component" value="Unassembled WGS sequence"/>
</dbReference>
<sequence>MTVSVVARFCIVLSEAIVLVVTWLATWNTFVVARKLNIKVSFISFILKAGTIHVSIVSSFNILRVICDFVNIGDFLTNLFSLGDLFTPLLISRFFFDLHDLTTRDPKLSQIISTGHVLKETESAV</sequence>
<feature type="transmembrane region" description="Helical" evidence="1">
    <location>
        <begin position="42"/>
        <end position="63"/>
    </location>
</feature>
<evidence type="ECO:0000313" key="2">
    <source>
        <dbReference type="EMBL" id="TBU51971.1"/>
    </source>
</evidence>
<organism evidence="2 3">
    <name type="scientific">Dichomitus squalens</name>
    <dbReference type="NCBI Taxonomy" id="114155"/>
    <lineage>
        <taxon>Eukaryota</taxon>
        <taxon>Fungi</taxon>
        <taxon>Dikarya</taxon>
        <taxon>Basidiomycota</taxon>
        <taxon>Agaricomycotina</taxon>
        <taxon>Agaricomycetes</taxon>
        <taxon>Polyporales</taxon>
        <taxon>Polyporaceae</taxon>
        <taxon>Dichomitus</taxon>
    </lineage>
</organism>
<accession>A0A4Q9PG66</accession>
<keyword evidence="1" id="KW-0472">Membrane</keyword>
<evidence type="ECO:0000313" key="3">
    <source>
        <dbReference type="Proteomes" id="UP000292082"/>
    </source>
</evidence>
<keyword evidence="3" id="KW-1185">Reference proteome</keyword>
<dbReference type="AlphaFoldDB" id="A0A4Q9PG66"/>
<feature type="transmembrane region" description="Helical" evidence="1">
    <location>
        <begin position="75"/>
        <end position="96"/>
    </location>
</feature>
<protein>
    <submittedName>
        <fullName evidence="2">Uncharacterized protein</fullName>
    </submittedName>
</protein>
<name>A0A4Q9PG66_9APHY</name>
<proteinExistence type="predicted"/>
<dbReference type="EMBL" id="ML145274">
    <property type="protein sequence ID" value="TBU51971.1"/>
    <property type="molecule type" value="Genomic_DNA"/>
</dbReference>
<keyword evidence="1" id="KW-1133">Transmembrane helix</keyword>
<keyword evidence="1" id="KW-0812">Transmembrane</keyword>
<evidence type="ECO:0000256" key="1">
    <source>
        <dbReference type="SAM" id="Phobius"/>
    </source>
</evidence>
<reference evidence="2 3" key="1">
    <citation type="submission" date="2019-01" db="EMBL/GenBank/DDBJ databases">
        <title>Draft genome sequences of three monokaryotic isolates of the white-rot basidiomycete fungus Dichomitus squalens.</title>
        <authorList>
            <consortium name="DOE Joint Genome Institute"/>
            <person name="Lopez S.C."/>
            <person name="Andreopoulos B."/>
            <person name="Pangilinan J."/>
            <person name="Lipzen A."/>
            <person name="Riley R."/>
            <person name="Ahrendt S."/>
            <person name="Ng V."/>
            <person name="Barry K."/>
            <person name="Daum C."/>
            <person name="Grigoriev I.V."/>
            <person name="Hilden K.S."/>
            <person name="Makela M.R."/>
            <person name="de Vries R.P."/>
        </authorList>
    </citation>
    <scope>NUCLEOTIDE SEQUENCE [LARGE SCALE GENOMIC DNA]</scope>
    <source>
        <strain evidence="2 3">CBS 464.89</strain>
    </source>
</reference>
<feature type="transmembrane region" description="Helical" evidence="1">
    <location>
        <begin position="6"/>
        <end position="30"/>
    </location>
</feature>
<gene>
    <name evidence="2" type="ORF">BD310DRAFT_941252</name>
</gene>